<name>A0ABQ0PYQ7_9PROT</name>
<dbReference type="EMBL" id="BAPF01000050">
    <property type="protein sequence ID" value="GBQ84905.1"/>
    <property type="molecule type" value="Genomic_DNA"/>
</dbReference>
<accession>A0ABQ0PYQ7</accession>
<gene>
    <name evidence="1" type="ORF">AA14337_2944</name>
</gene>
<evidence type="ECO:0000313" key="1">
    <source>
        <dbReference type="EMBL" id="GBQ84905.1"/>
    </source>
</evidence>
<dbReference type="Proteomes" id="UP001065047">
    <property type="component" value="Unassembled WGS sequence"/>
</dbReference>
<protein>
    <submittedName>
        <fullName evidence="1">Uncharacterized protein</fullName>
    </submittedName>
</protein>
<evidence type="ECO:0000313" key="2">
    <source>
        <dbReference type="Proteomes" id="UP001065047"/>
    </source>
</evidence>
<sequence length="218" mass="23933">MAEYFTNNIGFVVSVDPAAHGFSIVASPAAEPFLEEKDPVSLKNEAMTILKLPGEFVAPESNVYDCDFDYLAATNDSRAINLLSSSYRGITYNIAGKEVTKIMSLSNQGRGKLQALYSADGNYPMGSREFSGKFGFSPAPTAKTIQDTSIVSIFKRQPHSTKREHCERIPEDLIDRLKTLTKKVLIERGVIPECALSEHVPTMNIQGPVNEELSVEPS</sequence>
<keyword evidence="2" id="KW-1185">Reference proteome</keyword>
<reference evidence="1" key="1">
    <citation type="submission" date="2013-04" db="EMBL/GenBank/DDBJ databases">
        <title>The genome sequencing project of 58 acetic acid bacteria.</title>
        <authorList>
            <person name="Okamoto-Kainuma A."/>
            <person name="Ishikawa M."/>
            <person name="Umino S."/>
            <person name="Koizumi Y."/>
            <person name="Shiwa Y."/>
            <person name="Yoshikawa H."/>
            <person name="Matsutani M."/>
            <person name="Matsushita K."/>
        </authorList>
    </citation>
    <scope>NUCLEOTIDE SEQUENCE</scope>
    <source>
        <strain evidence="1">DSM 14337</strain>
    </source>
</reference>
<proteinExistence type="predicted"/>
<organism evidence="1 2">
    <name type="scientific">Acetobacter malorum DSM 14337</name>
    <dbReference type="NCBI Taxonomy" id="1307910"/>
    <lineage>
        <taxon>Bacteria</taxon>
        <taxon>Pseudomonadati</taxon>
        <taxon>Pseudomonadota</taxon>
        <taxon>Alphaproteobacteria</taxon>
        <taxon>Acetobacterales</taxon>
        <taxon>Acetobacteraceae</taxon>
        <taxon>Acetobacter</taxon>
    </lineage>
</organism>
<comment type="caution">
    <text evidence="1">The sequence shown here is derived from an EMBL/GenBank/DDBJ whole genome shotgun (WGS) entry which is preliminary data.</text>
</comment>